<organism evidence="3">
    <name type="scientific">Zea mays</name>
    <name type="common">Maize</name>
    <dbReference type="NCBI Taxonomy" id="4577"/>
    <lineage>
        <taxon>Eukaryota</taxon>
        <taxon>Viridiplantae</taxon>
        <taxon>Streptophyta</taxon>
        <taxon>Embryophyta</taxon>
        <taxon>Tracheophyta</taxon>
        <taxon>Spermatophyta</taxon>
        <taxon>Magnoliopsida</taxon>
        <taxon>Liliopsida</taxon>
        <taxon>Poales</taxon>
        <taxon>Poaceae</taxon>
        <taxon>PACMAD clade</taxon>
        <taxon>Panicoideae</taxon>
        <taxon>Andropogonodae</taxon>
        <taxon>Andropogoneae</taxon>
        <taxon>Tripsacinae</taxon>
        <taxon>Zea</taxon>
    </lineage>
</organism>
<proteinExistence type="inferred from homology"/>
<sequence length="468" mass="51708">MAMAMSPNSRRDTTTGDRRRRVLLFPLPYQGHINPMFQLAGLLHSRGFAITVFHTDFNAPDASRHPAFDFVPVPDGTPESNPAQVTAERILELNRACEAPFRERLAALLEQENARDNVDVACLVGDAHLLTLLEVARGLGVPTMVLRTTSAACFRCFLAYPMLHRMGYLPPQESKLYMPVKELTPLRVRDLYYSRTGDNEGVSKLLARATEAVKNSSGLVINACDALEATELETIRDQLNIPLVLAVGPLHKLSSESTGSSLLNQDYGCIEWLETQPSGSVLYVSFGSLASMGSREFLEVAWGLANSGLPFLWVVRPDVVVVVQGLDGPDFPNGFEAAVEGRGKVVRWAPQQQVLAHRAVGGFWTHCGWNSTLESISEGVPMICRPCFADQMMNARYVEEAWGVGFALEGELERGKIVRAIRKLMKEREGDAMRERAKELKNRMEDGFKIGGSSHNAIDKMASYLLSI</sequence>
<name>A0A3L6DXI5_MAIZE</name>
<dbReference type="Pfam" id="PF00201">
    <property type="entry name" value="UDPGT"/>
    <property type="match status" value="1"/>
</dbReference>
<evidence type="ECO:0000313" key="3">
    <source>
        <dbReference type="EMBL" id="PWZ13416.1"/>
    </source>
</evidence>
<evidence type="ECO:0000256" key="2">
    <source>
        <dbReference type="ARBA" id="ARBA00022679"/>
    </source>
</evidence>
<accession>A0A3L6DXI5</accession>
<dbReference type="ExpressionAtlas" id="A0A3L6DXI5">
    <property type="expression patterns" value="baseline and differential"/>
</dbReference>
<dbReference type="FunFam" id="3.40.50.2000:FF:000040">
    <property type="entry name" value="UDP-glycosyltransferase 76C1"/>
    <property type="match status" value="1"/>
</dbReference>
<dbReference type="Gene3D" id="3.40.50.2000">
    <property type="entry name" value="Glycogen Phosphorylase B"/>
    <property type="match status" value="2"/>
</dbReference>
<dbReference type="AlphaFoldDB" id="A0A3L6DXI5"/>
<keyword evidence="2 3" id="KW-0808">Transferase</keyword>
<protein>
    <submittedName>
        <fullName evidence="3">DIMBOA UDP-glucosyltransferase BX8</fullName>
    </submittedName>
</protein>
<dbReference type="GO" id="GO:0035251">
    <property type="term" value="F:UDP-glucosyltransferase activity"/>
    <property type="evidence" value="ECO:0007669"/>
    <property type="project" value="UniProtKB-ARBA"/>
</dbReference>
<dbReference type="InterPro" id="IPR002213">
    <property type="entry name" value="UDP_glucos_trans"/>
</dbReference>
<dbReference type="SUPFAM" id="SSF53756">
    <property type="entry name" value="UDP-Glycosyltransferase/glycogen phosphorylase"/>
    <property type="match status" value="1"/>
</dbReference>
<comment type="similarity">
    <text evidence="1">Belongs to the UDP-glycosyltransferase family.</text>
</comment>
<dbReference type="Proteomes" id="UP000251960">
    <property type="component" value="Chromosome 7"/>
</dbReference>
<gene>
    <name evidence="3" type="primary">Bx8_6</name>
    <name evidence="3" type="ORF">Zm00014a_038770</name>
</gene>
<dbReference type="PANTHER" id="PTHR11926">
    <property type="entry name" value="GLUCOSYL/GLUCURONOSYL TRANSFERASES"/>
    <property type="match status" value="1"/>
</dbReference>
<dbReference type="PANTHER" id="PTHR11926:SF1352">
    <property type="entry name" value="UDP-GLYCOSYLTRANSFERASE 76C1"/>
    <property type="match status" value="1"/>
</dbReference>
<comment type="caution">
    <text evidence="3">The sequence shown here is derived from an EMBL/GenBank/DDBJ whole genome shotgun (WGS) entry which is preliminary data.</text>
</comment>
<reference evidence="3" key="1">
    <citation type="journal article" date="2018" name="Nat. Genet.">
        <title>Extensive intraspecific gene order and gene structural variations between Mo17 and other maize genomes.</title>
        <authorList>
            <person name="Sun S."/>
            <person name="Zhou Y."/>
            <person name="Chen J."/>
            <person name="Shi J."/>
            <person name="Zhao H."/>
            <person name="Zhao H."/>
            <person name="Song W."/>
            <person name="Zhang M."/>
            <person name="Cui Y."/>
            <person name="Dong X."/>
            <person name="Liu H."/>
            <person name="Ma X."/>
            <person name="Jiao Y."/>
            <person name="Wang B."/>
            <person name="Wei X."/>
            <person name="Stein J.C."/>
            <person name="Glaubitz J.C."/>
            <person name="Lu F."/>
            <person name="Yu G."/>
            <person name="Liang C."/>
            <person name="Fengler K."/>
            <person name="Li B."/>
            <person name="Rafalski A."/>
            <person name="Schnable P.S."/>
            <person name="Ware D.H."/>
            <person name="Buckler E.S."/>
            <person name="Lai J."/>
        </authorList>
    </citation>
    <scope>NUCLEOTIDE SEQUENCE [LARGE SCALE GENOMIC DNA]</scope>
    <source>
        <tissue evidence="3">Seedling</tissue>
    </source>
</reference>
<evidence type="ECO:0000256" key="1">
    <source>
        <dbReference type="ARBA" id="ARBA00009995"/>
    </source>
</evidence>
<dbReference type="FunFam" id="3.40.50.2000:FF:000232">
    <property type="entry name" value="UDP-glycosyltransferase 76C1"/>
    <property type="match status" value="1"/>
</dbReference>
<dbReference type="CDD" id="cd03784">
    <property type="entry name" value="GT1_Gtf-like"/>
    <property type="match status" value="1"/>
</dbReference>
<dbReference type="EMBL" id="NCVQ01000008">
    <property type="protein sequence ID" value="PWZ13416.1"/>
    <property type="molecule type" value="Genomic_DNA"/>
</dbReference>